<organism evidence="1 2">
    <name type="scientific">Taylorella equigenitalis (strain MCE9)</name>
    <dbReference type="NCBI Taxonomy" id="937774"/>
    <lineage>
        <taxon>Bacteria</taxon>
        <taxon>Pseudomonadati</taxon>
        <taxon>Pseudomonadota</taxon>
        <taxon>Betaproteobacteria</taxon>
        <taxon>Burkholderiales</taxon>
        <taxon>Alcaligenaceae</taxon>
        <taxon>Taylorella</taxon>
    </lineage>
</organism>
<protein>
    <submittedName>
        <fullName evidence="1">Uncharacterized protein</fullName>
    </submittedName>
</protein>
<accession>A0A654KGV8</accession>
<reference evidence="1 2" key="1">
    <citation type="journal article" date="2011" name="J. Bacteriol.">
        <title>Genome sequence of Taylorella equigenitalis MCE9, the causative agent of contagious equine metritis.</title>
        <authorList>
            <person name="Hebert L."/>
            <person name="Moumen B."/>
            <person name="Duquesne F."/>
            <person name="Breuil M.F."/>
            <person name="Laugier C."/>
            <person name="Batto J.M."/>
            <person name="Renault P."/>
            <person name="Petry S."/>
        </authorList>
    </citation>
    <scope>NUCLEOTIDE SEQUENCE [LARGE SCALE GENOMIC DNA]</scope>
    <source>
        <strain evidence="1 2">MCE9</strain>
    </source>
</reference>
<sequence>MSRKNYVYWYLVEGETEKHLVDSLIKNDNLQSGRINILSCWFNKNKISTQTRLFSRSQDNIVYLIFDTDDLTNLDYFESNCNLIIREASKVYLLGQANNLEDELLKSCSLLKNKNDLYKLFSSQGSKEFKSNFIKDQNLLKKLERKGFDNKSIWISNNLLPEKILSFLKKFKDNSKVSLSPKDIWFK</sequence>
<dbReference type="Proteomes" id="UP000007472">
    <property type="component" value="Chromosome"/>
</dbReference>
<name>A0A654KGV8_TAYEM</name>
<gene>
    <name evidence="1" type="ordered locus">TEQUI_0736</name>
</gene>
<evidence type="ECO:0000313" key="1">
    <source>
        <dbReference type="EMBL" id="ADU91674.1"/>
    </source>
</evidence>
<evidence type="ECO:0000313" key="2">
    <source>
        <dbReference type="Proteomes" id="UP000007472"/>
    </source>
</evidence>
<dbReference type="EMBL" id="CP002456">
    <property type="protein sequence ID" value="ADU91674.1"/>
    <property type="molecule type" value="Genomic_DNA"/>
</dbReference>
<dbReference type="KEGG" id="teq:TEQUI_0736"/>
<proteinExistence type="predicted"/>
<dbReference type="AlphaFoldDB" id="A0A654KGV8"/>